<dbReference type="EMBL" id="CP029803">
    <property type="protein sequence ID" value="AWT60055.1"/>
    <property type="molecule type" value="Genomic_DNA"/>
</dbReference>
<dbReference type="PANTHER" id="PTHR13887:SF54">
    <property type="entry name" value="DSBA FAMILY PROTEIN"/>
    <property type="match status" value="1"/>
</dbReference>
<gene>
    <name evidence="1" type="ORF">DF168_01254</name>
</gene>
<sequence length="208" mass="23741">MPTLYYVGDPMCSWCWGFSRVLDDVLGMLPSGVNLHYVMGGLAPDSDELMPTAVRKYVQDNWREVAKITNAKFNWDFWQKCHPRRSTYPACRAAIAGGRQGALPQMFQALQRAYYLEARNPSDTETHFELASEIGLDMGRFAKDLGSEYVERLLQSDFTKKIHMGVNEFPTMVLGNGNNYTLIMRGWASSNEILNCLREQLRCQQPLL</sequence>
<protein>
    <recommendedName>
        <fullName evidence="3">DSBA-like thioredoxin domain-containing protein</fullName>
    </recommendedName>
</protein>
<dbReference type="Gene3D" id="3.40.30.10">
    <property type="entry name" value="Glutaredoxin"/>
    <property type="match status" value="1"/>
</dbReference>
<reference evidence="1 2" key="1">
    <citation type="submission" date="2018-06" db="EMBL/GenBank/DDBJ databases">
        <title>Draft Genome Sequence of a Novel Marine Bacterium Related to the Verrucomicrobia.</title>
        <authorList>
            <person name="Vosseberg J."/>
            <person name="Martijn J."/>
            <person name="Ettema T.J.G."/>
        </authorList>
    </citation>
    <scope>NUCLEOTIDE SEQUENCE [LARGE SCALE GENOMIC DNA]</scope>
    <source>
        <strain evidence="1">TARA_B100001123</strain>
    </source>
</reference>
<organism evidence="1 2">
    <name type="scientific">Candidatus Moanibacter tarae</name>
    <dbReference type="NCBI Taxonomy" id="2200854"/>
    <lineage>
        <taxon>Bacteria</taxon>
        <taxon>Pseudomonadati</taxon>
        <taxon>Verrucomicrobiota</taxon>
        <taxon>Opitutia</taxon>
        <taxon>Puniceicoccales</taxon>
        <taxon>Puniceicoccales incertae sedis</taxon>
        <taxon>Candidatus Moanibacter</taxon>
    </lineage>
</organism>
<dbReference type="AlphaFoldDB" id="A0A2Z4AEY7"/>
<dbReference type="CDD" id="cd03025">
    <property type="entry name" value="DsbA_FrnE_like"/>
    <property type="match status" value="1"/>
</dbReference>
<name>A0A2Z4AEY7_9BACT</name>
<evidence type="ECO:0000313" key="2">
    <source>
        <dbReference type="Proteomes" id="UP000247465"/>
    </source>
</evidence>
<evidence type="ECO:0000313" key="1">
    <source>
        <dbReference type="EMBL" id="AWT60055.1"/>
    </source>
</evidence>
<dbReference type="KEGG" id="mtar:DF168_01254"/>
<dbReference type="InterPro" id="IPR036249">
    <property type="entry name" value="Thioredoxin-like_sf"/>
</dbReference>
<proteinExistence type="predicted"/>
<dbReference type="SUPFAM" id="SSF52833">
    <property type="entry name" value="Thioredoxin-like"/>
    <property type="match status" value="1"/>
</dbReference>
<dbReference type="Pfam" id="PF13743">
    <property type="entry name" value="Thioredoxin_5"/>
    <property type="match status" value="1"/>
</dbReference>
<evidence type="ECO:0008006" key="3">
    <source>
        <dbReference type="Google" id="ProtNLM"/>
    </source>
</evidence>
<dbReference type="Proteomes" id="UP000247465">
    <property type="component" value="Chromosome"/>
</dbReference>
<accession>A0A2Z4AEY7</accession>
<dbReference type="PANTHER" id="PTHR13887">
    <property type="entry name" value="GLUTATHIONE S-TRANSFERASE KAPPA"/>
    <property type="match status" value="1"/>
</dbReference>